<evidence type="ECO:0000256" key="2">
    <source>
        <dbReference type="ARBA" id="ARBA00002368"/>
    </source>
</evidence>
<dbReference type="EMBL" id="CM001402">
    <property type="protein sequence ID" value="EHO40008.1"/>
    <property type="molecule type" value="Genomic_DNA"/>
</dbReference>
<keyword evidence="4" id="KW-0479">Metal-binding</keyword>
<evidence type="ECO:0000313" key="9">
    <source>
        <dbReference type="Proteomes" id="UP000004671"/>
    </source>
</evidence>
<reference evidence="8 9" key="1">
    <citation type="submission" date="2011-09" db="EMBL/GenBank/DDBJ databases">
        <title>The permanent draft genome of Caldithrix abyssi DSM 13497.</title>
        <authorList>
            <consortium name="US DOE Joint Genome Institute (JGI-PGF)"/>
            <person name="Lucas S."/>
            <person name="Han J."/>
            <person name="Lapidus A."/>
            <person name="Bruce D."/>
            <person name="Goodwin L."/>
            <person name="Pitluck S."/>
            <person name="Peters L."/>
            <person name="Kyrpides N."/>
            <person name="Mavromatis K."/>
            <person name="Ivanova N."/>
            <person name="Mikhailova N."/>
            <person name="Chertkov O."/>
            <person name="Detter J.C."/>
            <person name="Tapia R."/>
            <person name="Han C."/>
            <person name="Land M."/>
            <person name="Hauser L."/>
            <person name="Markowitz V."/>
            <person name="Cheng J.-F."/>
            <person name="Hugenholtz P."/>
            <person name="Woyke T."/>
            <person name="Wu D."/>
            <person name="Spring S."/>
            <person name="Brambilla E."/>
            <person name="Klenk H.-P."/>
            <person name="Eisen J.A."/>
        </authorList>
    </citation>
    <scope>NUCLEOTIDE SEQUENCE [LARGE SCALE GENOMIC DNA]</scope>
    <source>
        <strain evidence="8 9">DSM 13497</strain>
    </source>
</reference>
<dbReference type="SUPFAM" id="SSF51556">
    <property type="entry name" value="Metallo-dependent hydrolases"/>
    <property type="match status" value="1"/>
</dbReference>
<dbReference type="InterPro" id="IPR006680">
    <property type="entry name" value="Amidohydro-rel"/>
</dbReference>
<dbReference type="EMBL" id="CP018099">
    <property type="protein sequence ID" value="APF19914.1"/>
    <property type="molecule type" value="Genomic_DNA"/>
</dbReference>
<dbReference type="Pfam" id="PF01979">
    <property type="entry name" value="Amidohydro_1"/>
    <property type="match status" value="2"/>
</dbReference>
<dbReference type="InterPro" id="IPR011059">
    <property type="entry name" value="Metal-dep_hydrolase_composite"/>
</dbReference>
<dbReference type="Gene3D" id="3.20.20.140">
    <property type="entry name" value="Metal-dependent hydrolases"/>
    <property type="match status" value="1"/>
</dbReference>
<dbReference type="GO" id="GO:0005737">
    <property type="term" value="C:cytoplasm"/>
    <property type="evidence" value="ECO:0007669"/>
    <property type="project" value="TreeGrafter"/>
</dbReference>
<organism evidence="8 9">
    <name type="scientific">Caldithrix abyssi DSM 13497</name>
    <dbReference type="NCBI Taxonomy" id="880073"/>
    <lineage>
        <taxon>Bacteria</taxon>
        <taxon>Pseudomonadati</taxon>
        <taxon>Calditrichota</taxon>
        <taxon>Calditrichia</taxon>
        <taxon>Calditrichales</taxon>
        <taxon>Calditrichaceae</taxon>
        <taxon>Caldithrix</taxon>
    </lineage>
</organism>
<evidence type="ECO:0000313" key="10">
    <source>
        <dbReference type="Proteomes" id="UP000183868"/>
    </source>
</evidence>
<keyword evidence="5 8" id="KW-0378">Hydrolase</keyword>
<dbReference type="PANTHER" id="PTHR43668:SF4">
    <property type="entry name" value="ALLANTOINASE"/>
    <property type="match status" value="1"/>
</dbReference>
<evidence type="ECO:0000259" key="6">
    <source>
        <dbReference type="Pfam" id="PF01979"/>
    </source>
</evidence>
<gene>
    <name evidence="7" type="ORF">Cabys_3166</name>
    <name evidence="8" type="ORF">Calab_0362</name>
</gene>
<comment type="similarity">
    <text evidence="3">Belongs to the metallo-dependent hydrolases superfamily. DHOase family. Class I DHOase subfamily.</text>
</comment>
<evidence type="ECO:0000256" key="3">
    <source>
        <dbReference type="ARBA" id="ARBA00010286"/>
    </source>
</evidence>
<dbReference type="SUPFAM" id="SSF51338">
    <property type="entry name" value="Composite domain of metallo-dependent hydrolases"/>
    <property type="match status" value="1"/>
</dbReference>
<dbReference type="STRING" id="880073.Cabys_3166"/>
<dbReference type="Proteomes" id="UP000183868">
    <property type="component" value="Chromosome"/>
</dbReference>
<dbReference type="InterPro" id="IPR050138">
    <property type="entry name" value="DHOase/Allantoinase_Hydrolase"/>
</dbReference>
<reference evidence="7 10" key="2">
    <citation type="submission" date="2016-11" db="EMBL/GenBank/DDBJ databases">
        <title>Genomic analysis of Caldithrix abyssi and proposal of a novel bacterial phylum Caldithrichaeota.</title>
        <authorList>
            <person name="Kublanov I."/>
            <person name="Sigalova O."/>
            <person name="Gavrilov S."/>
            <person name="Lebedinsky A."/>
            <person name="Ivanova N."/>
            <person name="Daum C."/>
            <person name="Reddy T."/>
            <person name="Klenk H.P."/>
            <person name="Goker M."/>
            <person name="Reva O."/>
            <person name="Miroshnichenko M."/>
            <person name="Kyprides N."/>
            <person name="Woyke T."/>
            <person name="Gelfand M."/>
        </authorList>
    </citation>
    <scope>NUCLEOTIDE SEQUENCE [LARGE SCALE GENOMIC DNA]</scope>
    <source>
        <strain evidence="7 10">LF13</strain>
    </source>
</reference>
<dbReference type="eggNOG" id="COG0044">
    <property type="taxonomic scope" value="Bacteria"/>
</dbReference>
<dbReference type="PaxDb" id="880073-Calab_0362"/>
<dbReference type="AlphaFoldDB" id="H1XQC1"/>
<dbReference type="GO" id="GO:0046872">
    <property type="term" value="F:metal ion binding"/>
    <property type="evidence" value="ECO:0007669"/>
    <property type="project" value="UniProtKB-KW"/>
</dbReference>
<evidence type="ECO:0000313" key="7">
    <source>
        <dbReference type="EMBL" id="APF19914.1"/>
    </source>
</evidence>
<dbReference type="Proteomes" id="UP000004671">
    <property type="component" value="Chromosome"/>
</dbReference>
<comment type="function">
    <text evidence="2">Catalyzes the reversible cyclization of carbamoyl aspartate to dihydroorotate.</text>
</comment>
<dbReference type="KEGG" id="caby:Cabys_3166"/>
<dbReference type="RefSeq" id="WP_006926916.1">
    <property type="nucleotide sequence ID" value="NZ_CM001402.1"/>
</dbReference>
<evidence type="ECO:0000313" key="8">
    <source>
        <dbReference type="EMBL" id="EHO40008.1"/>
    </source>
</evidence>
<proteinExistence type="inferred from homology"/>
<dbReference type="GO" id="GO:0004038">
    <property type="term" value="F:allantoinase activity"/>
    <property type="evidence" value="ECO:0007669"/>
    <property type="project" value="TreeGrafter"/>
</dbReference>
<sequence>MILKNARWLTAEGYFEEGHIEIENGRIVRLGRSSNPPKSDFTLDVRGCVILPGAIDPHVHFREPGQMYKEGIRNASRAALKGGVTTVIDMPNNRPPTTNHSRVMEKRKRFAAKSLVNWGIMLHAVKGRFVETDNLVKSVKIYMAKSSSLPAITSKSALLQLFEYYPVVSIHAEDETFFLHEQKKKLAHHEWRPREAITGALQKIEQALKNLEDQKRPRVVICHMNTRDEVQWLGRMKAEGFDVWGETCPHYLFFTQDDYLKYGTTLQVNPPIRTEDDRQALLQGLSEGVIDFIGTDHAPHTLAEKQSANPPSGIASIEWLMPQLLYLIDEGVIKWRQLNHLIAQGSAHCYAIQGRDGIKEGNWADLVMVKRFDRNQQEAQVISKTGNNLYKDFDFRWKVEMTMVNGIVKYRKGKFVNDTKGMAI</sequence>
<protein>
    <submittedName>
        <fullName evidence="8">Amidohydrolase</fullName>
    </submittedName>
    <submittedName>
        <fullName evidence="7">Dihydroorotase</fullName>
    </submittedName>
</protein>
<accession>H1XQC1</accession>
<dbReference type="PROSITE" id="PS00482">
    <property type="entry name" value="DIHYDROOROTASE_1"/>
    <property type="match status" value="1"/>
</dbReference>
<evidence type="ECO:0000256" key="5">
    <source>
        <dbReference type="ARBA" id="ARBA00022801"/>
    </source>
</evidence>
<keyword evidence="9" id="KW-1185">Reference proteome</keyword>
<dbReference type="HOGENOM" id="CLU_015572_1_1_0"/>
<dbReference type="PANTHER" id="PTHR43668">
    <property type="entry name" value="ALLANTOINASE"/>
    <property type="match status" value="1"/>
</dbReference>
<dbReference type="InParanoid" id="H1XQC1"/>
<feature type="domain" description="Amidohydrolase-related" evidence="6">
    <location>
        <begin position="49"/>
        <end position="113"/>
    </location>
</feature>
<comment type="cofactor">
    <cofactor evidence="1">
        <name>Zn(2+)</name>
        <dbReference type="ChEBI" id="CHEBI:29105"/>
    </cofactor>
</comment>
<evidence type="ECO:0000256" key="1">
    <source>
        <dbReference type="ARBA" id="ARBA00001947"/>
    </source>
</evidence>
<evidence type="ECO:0000256" key="4">
    <source>
        <dbReference type="ARBA" id="ARBA00022723"/>
    </source>
</evidence>
<dbReference type="InterPro" id="IPR002195">
    <property type="entry name" value="Dihydroorotase_CS"/>
</dbReference>
<dbReference type="InterPro" id="IPR032466">
    <property type="entry name" value="Metal_Hydrolase"/>
</dbReference>
<name>H1XQC1_CALAY</name>
<feature type="domain" description="Amidohydrolase-related" evidence="6">
    <location>
        <begin position="274"/>
        <end position="407"/>
    </location>
</feature>
<dbReference type="Gene3D" id="2.30.40.10">
    <property type="entry name" value="Urease, subunit C, domain 1"/>
    <property type="match status" value="1"/>
</dbReference>
<dbReference type="GO" id="GO:0006145">
    <property type="term" value="P:purine nucleobase catabolic process"/>
    <property type="evidence" value="ECO:0007669"/>
    <property type="project" value="TreeGrafter"/>
</dbReference>
<dbReference type="OrthoDB" id="9775759at2"/>
<dbReference type="PROSITE" id="PS00483">
    <property type="entry name" value="DIHYDROOROTASE_2"/>
    <property type="match status" value="1"/>
</dbReference>